<dbReference type="OrthoDB" id="10263545at2759"/>
<dbReference type="InterPro" id="IPR057031">
    <property type="entry name" value="SFR19-like_C"/>
</dbReference>
<name>A0A9P0NGR3_9DIPT</name>
<feature type="compositionally biased region" description="Basic residues" evidence="1">
    <location>
        <begin position="205"/>
        <end position="215"/>
    </location>
</feature>
<feature type="compositionally biased region" description="Basic and acidic residues" evidence="1">
    <location>
        <begin position="63"/>
        <end position="95"/>
    </location>
</feature>
<reference evidence="3" key="2">
    <citation type="submission" date="2022-10" db="EMBL/GenBank/DDBJ databases">
        <authorList>
            <consortium name="ENA_rothamsted_submissions"/>
            <consortium name="culmorum"/>
            <person name="King R."/>
        </authorList>
    </citation>
    <scope>NUCLEOTIDE SEQUENCE</scope>
</reference>
<feature type="compositionally biased region" description="Basic and acidic residues" evidence="1">
    <location>
        <begin position="311"/>
        <end position="334"/>
    </location>
</feature>
<feature type="region of interest" description="Disordered" evidence="1">
    <location>
        <begin position="296"/>
        <end position="335"/>
    </location>
</feature>
<protein>
    <recommendedName>
        <fullName evidence="2">SFR19-like C-terminal domain-containing protein</fullName>
    </recommendedName>
</protein>
<feature type="region of interest" description="Disordered" evidence="1">
    <location>
        <begin position="133"/>
        <end position="261"/>
    </location>
</feature>
<proteinExistence type="predicted"/>
<dbReference type="AlphaFoldDB" id="A0A9P0NGR3"/>
<dbReference type="Proteomes" id="UP001153620">
    <property type="component" value="Chromosome 2"/>
</dbReference>
<gene>
    <name evidence="3" type="ORF">CHIRRI_LOCUS7297</name>
</gene>
<feature type="compositionally biased region" description="Polar residues" evidence="1">
    <location>
        <begin position="790"/>
        <end position="805"/>
    </location>
</feature>
<feature type="compositionally biased region" description="Low complexity" evidence="1">
    <location>
        <begin position="349"/>
        <end position="365"/>
    </location>
</feature>
<feature type="compositionally biased region" description="Basic residues" evidence="1">
    <location>
        <begin position="296"/>
        <end position="310"/>
    </location>
</feature>
<feature type="compositionally biased region" description="Acidic residues" evidence="1">
    <location>
        <begin position="34"/>
        <end position="45"/>
    </location>
</feature>
<feature type="compositionally biased region" description="Basic residues" evidence="1">
    <location>
        <begin position="411"/>
        <end position="424"/>
    </location>
</feature>
<evidence type="ECO:0000313" key="3">
    <source>
        <dbReference type="EMBL" id="CAH1720070.1"/>
    </source>
</evidence>
<reference evidence="3" key="1">
    <citation type="submission" date="2022-01" db="EMBL/GenBank/DDBJ databases">
        <authorList>
            <person name="King R."/>
        </authorList>
    </citation>
    <scope>NUCLEOTIDE SEQUENCE</scope>
</reference>
<feature type="region of interest" description="Disordered" evidence="1">
    <location>
        <begin position="585"/>
        <end position="639"/>
    </location>
</feature>
<keyword evidence="4" id="KW-1185">Reference proteome</keyword>
<dbReference type="Pfam" id="PF23030">
    <property type="entry name" value="SCAF11-like_C"/>
    <property type="match status" value="1"/>
</dbReference>
<feature type="compositionally biased region" description="Polar residues" evidence="1">
    <location>
        <begin position="731"/>
        <end position="741"/>
    </location>
</feature>
<feature type="domain" description="SFR19-like C-terminal" evidence="2">
    <location>
        <begin position="917"/>
        <end position="996"/>
    </location>
</feature>
<dbReference type="EMBL" id="OU895878">
    <property type="protein sequence ID" value="CAH1720070.1"/>
    <property type="molecule type" value="Genomic_DNA"/>
</dbReference>
<feature type="region of interest" description="Disordered" evidence="1">
    <location>
        <begin position="349"/>
        <end position="451"/>
    </location>
</feature>
<feature type="compositionally biased region" description="Low complexity" evidence="1">
    <location>
        <begin position="593"/>
        <end position="605"/>
    </location>
</feature>
<evidence type="ECO:0000313" key="4">
    <source>
        <dbReference type="Proteomes" id="UP001153620"/>
    </source>
</evidence>
<feature type="region of interest" description="Disordered" evidence="1">
    <location>
        <begin position="725"/>
        <end position="812"/>
    </location>
</feature>
<evidence type="ECO:0000256" key="1">
    <source>
        <dbReference type="SAM" id="MobiDB-lite"/>
    </source>
</evidence>
<sequence length="1001" mass="114385">MSESEKRNRSLTPCLDENRVDDENCADNSKEIELSDISDEDEEWSECNNRSDNIRTNGNNGDQLKESAFKKITRNNRERNYRDNVRRKTDGHDYYSNRSNMRRFDNSRRKEIERYNVRKVIANREFSISRSRSRSFSLSRVEIPSRQPKHSSFSPKRDIYKQSLSPVSRQKRYSPISPRHSSSPDQYRAFPYNRRSLTPQEVARRSRSKHRHTKTRSIDKSLKRRKHKSKDHQHKKHKKSRSKSKRHSSPSLSPEPVLRNNHISPSRQIMNVSNPNLQHQENIRIILKNEDFIKRQKVKKRDKKSKRDKSSRKETRDKISQKTSKEQQPQKKEVFASGDNIVISVCFNNNNNSTGSNNNNVISKDSNNDHNKLKTDIVSEDKLSTKPKSKKRQASPAESIRSNESFDKTERRQRKHKHSKKVKNRREMIQSKEPHTPPMNPPSNAAKRKNDAKPIAIIDLEKSPGKEVTQSPKEVIILSDSDGENKKRDGGNKDIVIIEDTILEKGLSNRNHLSPLREHHTPPESPPLAIAQPGLKFSIKTKSNILPFNLLHDQAEEVEDIQNVNNVNPNTNEQQNIIKQQEVTNNTSDDKNTNNNNNNNNNNLNEAYDPFEPTKSGSTSPITPPPPNEVHSNDINKNSNKLEGLNEKIQLLGSKDSSQIPGLEEHQANQQQPTGSLWNRKEFDKKSSQPLTPPTFAFSSSNASMNKSHIPSLYDGIYGSDLKTPVVPSPIKSNIKPSQIDKSNDDDDDMTPYSPSSDGYGGSNNDYDPPPQTSIHQSKNSFDNIKHSDTQSSEPSASYSFGNDDTPTKTTPLKLTASTLKSFNSTMRTSSLQYVNKAELSIFENYLPASQQKSPLVKRQPNSSFLRTKMSRFTSSMNENGSPHRNISFADSLKPPVIDETMLDDDVPSSAVDLANKDRVKFLKKSLRIERVAEEVKLVLKPHYNKKHITKEEYKEILRKAVPKICHNKTGEINIQKITQLIEAYIKKVRYKRKSGIASSI</sequence>
<feature type="compositionally biased region" description="Basic and acidic residues" evidence="1">
    <location>
        <begin position="425"/>
        <end position="435"/>
    </location>
</feature>
<feature type="compositionally biased region" description="Polar residues" evidence="1">
    <location>
        <begin position="773"/>
        <end position="783"/>
    </location>
</feature>
<dbReference type="PANTHER" id="PTHR12618">
    <property type="entry name" value="PHD AND RING FINGER DOMAIN-CONTAINING PROTEIN 1"/>
    <property type="match status" value="1"/>
</dbReference>
<dbReference type="PANTHER" id="PTHR12618:SF20">
    <property type="entry name" value="PHD AND RING FINGER DOMAIN-CONTAINING PROTEIN 1"/>
    <property type="match status" value="1"/>
</dbReference>
<feature type="compositionally biased region" description="Low complexity" evidence="1">
    <location>
        <begin position="752"/>
        <end position="767"/>
    </location>
</feature>
<feature type="compositionally biased region" description="Basic and acidic residues" evidence="1">
    <location>
        <begin position="16"/>
        <end position="33"/>
    </location>
</feature>
<dbReference type="InterPro" id="IPR047157">
    <property type="entry name" value="PHRF1/Atg35"/>
</dbReference>
<feature type="compositionally biased region" description="Basic and acidic residues" evidence="1">
    <location>
        <begin position="366"/>
        <end position="384"/>
    </location>
</feature>
<feature type="region of interest" description="Disordered" evidence="1">
    <location>
        <begin position="1"/>
        <end position="102"/>
    </location>
</feature>
<feature type="compositionally biased region" description="Basic residues" evidence="1">
    <location>
        <begin position="222"/>
        <end position="248"/>
    </location>
</feature>
<feature type="compositionally biased region" description="Polar residues" evidence="1">
    <location>
        <begin position="47"/>
        <end position="62"/>
    </location>
</feature>
<evidence type="ECO:0000259" key="2">
    <source>
        <dbReference type="Pfam" id="PF23030"/>
    </source>
</evidence>
<feature type="region of interest" description="Disordered" evidence="1">
    <location>
        <begin position="682"/>
        <end position="704"/>
    </location>
</feature>
<organism evidence="3 4">
    <name type="scientific">Chironomus riparius</name>
    <dbReference type="NCBI Taxonomy" id="315576"/>
    <lineage>
        <taxon>Eukaryota</taxon>
        <taxon>Metazoa</taxon>
        <taxon>Ecdysozoa</taxon>
        <taxon>Arthropoda</taxon>
        <taxon>Hexapoda</taxon>
        <taxon>Insecta</taxon>
        <taxon>Pterygota</taxon>
        <taxon>Neoptera</taxon>
        <taxon>Endopterygota</taxon>
        <taxon>Diptera</taxon>
        <taxon>Nematocera</taxon>
        <taxon>Chironomoidea</taxon>
        <taxon>Chironomidae</taxon>
        <taxon>Chironominae</taxon>
        <taxon>Chironomus</taxon>
    </lineage>
</organism>
<accession>A0A9P0NGR3</accession>